<name>A0A4S2DQ58_9CLOT</name>
<dbReference type="AlphaFoldDB" id="A0A4S2DQ58"/>
<comment type="similarity">
    <text evidence="1">Belongs to the methyltransferase superfamily.</text>
</comment>
<dbReference type="EMBL" id="SRYR01000001">
    <property type="protein sequence ID" value="TGY44325.1"/>
    <property type="molecule type" value="Genomic_DNA"/>
</dbReference>
<dbReference type="SUPFAM" id="SSF53335">
    <property type="entry name" value="S-adenosyl-L-methionine-dependent methyltransferases"/>
    <property type="match status" value="1"/>
</dbReference>
<evidence type="ECO:0000259" key="4">
    <source>
        <dbReference type="Pfam" id="PF08241"/>
    </source>
</evidence>
<evidence type="ECO:0000313" key="5">
    <source>
        <dbReference type="EMBL" id="TGY44325.1"/>
    </source>
</evidence>
<accession>A0A4S2DQ58</accession>
<evidence type="ECO:0000256" key="3">
    <source>
        <dbReference type="ARBA" id="ARBA00022679"/>
    </source>
</evidence>
<comment type="caution">
    <text evidence="5">The sequence shown here is derived from an EMBL/GenBank/DDBJ whole genome shotgun (WGS) entry which is preliminary data.</text>
</comment>
<proteinExistence type="inferred from homology"/>
<organism evidence="5 6">
    <name type="scientific">Clostridium sartagoforme</name>
    <dbReference type="NCBI Taxonomy" id="84031"/>
    <lineage>
        <taxon>Bacteria</taxon>
        <taxon>Bacillati</taxon>
        <taxon>Bacillota</taxon>
        <taxon>Clostridia</taxon>
        <taxon>Eubacteriales</taxon>
        <taxon>Clostridiaceae</taxon>
        <taxon>Clostridium</taxon>
    </lineage>
</organism>
<keyword evidence="6" id="KW-1185">Reference proteome</keyword>
<dbReference type="GO" id="GO:0032259">
    <property type="term" value="P:methylation"/>
    <property type="evidence" value="ECO:0007669"/>
    <property type="project" value="UniProtKB-KW"/>
</dbReference>
<protein>
    <submittedName>
        <fullName evidence="5">Class I SAM-dependent methyltransferase</fullName>
    </submittedName>
</protein>
<evidence type="ECO:0000313" key="6">
    <source>
        <dbReference type="Proteomes" id="UP000306888"/>
    </source>
</evidence>
<keyword evidence="2 5" id="KW-0489">Methyltransferase</keyword>
<dbReference type="PANTHER" id="PTHR44942:SF4">
    <property type="entry name" value="METHYLTRANSFERASE TYPE 11 DOMAIN-CONTAINING PROTEIN"/>
    <property type="match status" value="1"/>
</dbReference>
<sequence>MDNTEKFTGKASVYSEARPSYPKALFDYLVNIEKINKDSFIADIGSGTGKFSESLLNFGFKVFAVEPNKDMRTEAEKLLSLSLNFISINGTDSNTTLKDNSIDYITVAQAFHWFNPVAFKEECQRILKENGKVILVWNNRVPESEIVIKNAEICKKYCKNFKGFSGGLDITSNTISKFFNNKYDFIKFANNLKYDEDKFIKRMLSSSYSLTSDDVNYLEYINALKDLFKNYSINGILTIPNETNMYIGNVF</sequence>
<reference evidence="5 6" key="1">
    <citation type="submission" date="2019-04" db="EMBL/GenBank/DDBJ databases">
        <title>Microbes associate with the intestines of laboratory mice.</title>
        <authorList>
            <person name="Navarre W."/>
            <person name="Wong E."/>
            <person name="Huang K."/>
            <person name="Tropini C."/>
            <person name="Ng K."/>
            <person name="Yu B."/>
        </authorList>
    </citation>
    <scope>NUCLEOTIDE SEQUENCE [LARGE SCALE GENOMIC DNA]</scope>
    <source>
        <strain evidence="5 6">NM50_B9-20</strain>
    </source>
</reference>
<dbReference type="Gene3D" id="3.40.50.150">
    <property type="entry name" value="Vaccinia Virus protein VP39"/>
    <property type="match status" value="1"/>
</dbReference>
<evidence type="ECO:0000256" key="1">
    <source>
        <dbReference type="ARBA" id="ARBA00008361"/>
    </source>
</evidence>
<dbReference type="GO" id="GO:0008757">
    <property type="term" value="F:S-adenosylmethionine-dependent methyltransferase activity"/>
    <property type="evidence" value="ECO:0007669"/>
    <property type="project" value="InterPro"/>
</dbReference>
<dbReference type="PANTHER" id="PTHR44942">
    <property type="entry name" value="METHYLTRANSF_11 DOMAIN-CONTAINING PROTEIN"/>
    <property type="match status" value="1"/>
</dbReference>
<dbReference type="InterPro" id="IPR051052">
    <property type="entry name" value="Diverse_substrate_MTase"/>
</dbReference>
<evidence type="ECO:0000256" key="2">
    <source>
        <dbReference type="ARBA" id="ARBA00022603"/>
    </source>
</evidence>
<dbReference type="InterPro" id="IPR029063">
    <property type="entry name" value="SAM-dependent_MTases_sf"/>
</dbReference>
<gene>
    <name evidence="5" type="ORF">E5347_05815</name>
</gene>
<dbReference type="OrthoDB" id="9797252at2"/>
<keyword evidence="3 5" id="KW-0808">Transferase</keyword>
<feature type="domain" description="Methyltransferase type 11" evidence="4">
    <location>
        <begin position="43"/>
        <end position="135"/>
    </location>
</feature>
<dbReference type="RefSeq" id="WP_136005437.1">
    <property type="nucleotide sequence ID" value="NZ_SRYR01000001.1"/>
</dbReference>
<dbReference type="InterPro" id="IPR013216">
    <property type="entry name" value="Methyltransf_11"/>
</dbReference>
<dbReference type="CDD" id="cd02440">
    <property type="entry name" value="AdoMet_MTases"/>
    <property type="match status" value="1"/>
</dbReference>
<dbReference type="Proteomes" id="UP000306888">
    <property type="component" value="Unassembled WGS sequence"/>
</dbReference>
<dbReference type="Pfam" id="PF08241">
    <property type="entry name" value="Methyltransf_11"/>
    <property type="match status" value="1"/>
</dbReference>